<evidence type="ECO:0000256" key="4">
    <source>
        <dbReference type="ARBA" id="ARBA00023136"/>
    </source>
</evidence>
<evidence type="ECO:0000256" key="1">
    <source>
        <dbReference type="ARBA" id="ARBA00004141"/>
    </source>
</evidence>
<comment type="caution">
    <text evidence="7">The sequence shown here is derived from an EMBL/GenBank/DDBJ whole genome shotgun (WGS) entry which is preliminary data.</text>
</comment>
<keyword evidence="4 5" id="KW-0472">Membrane</keyword>
<feature type="transmembrane region" description="Helical" evidence="5">
    <location>
        <begin position="279"/>
        <end position="303"/>
    </location>
</feature>
<dbReference type="PANTHER" id="PTHR23502">
    <property type="entry name" value="MAJOR FACILITATOR SUPERFAMILY"/>
    <property type="match status" value="1"/>
</dbReference>
<keyword evidence="3 5" id="KW-1133">Transmembrane helix</keyword>
<dbReference type="InterPro" id="IPR011701">
    <property type="entry name" value="MFS"/>
</dbReference>
<evidence type="ECO:0000313" key="8">
    <source>
        <dbReference type="Proteomes" id="UP000766486"/>
    </source>
</evidence>
<comment type="subcellular location">
    <subcellularLocation>
        <location evidence="1">Membrane</location>
        <topology evidence="1">Multi-pass membrane protein</topology>
    </subcellularLocation>
</comment>
<feature type="transmembrane region" description="Helical" evidence="5">
    <location>
        <begin position="205"/>
        <end position="227"/>
    </location>
</feature>
<name>A0ABY6UDU0_BIOOC</name>
<feature type="domain" description="Major facilitator superfamily (MFS) profile" evidence="6">
    <location>
        <begin position="51"/>
        <end position="484"/>
    </location>
</feature>
<feature type="transmembrane region" description="Helical" evidence="5">
    <location>
        <begin position="88"/>
        <end position="108"/>
    </location>
</feature>
<dbReference type="InterPro" id="IPR036259">
    <property type="entry name" value="MFS_trans_sf"/>
</dbReference>
<evidence type="ECO:0000256" key="2">
    <source>
        <dbReference type="ARBA" id="ARBA00022692"/>
    </source>
</evidence>
<feature type="transmembrane region" description="Helical" evidence="5">
    <location>
        <begin position="120"/>
        <end position="138"/>
    </location>
</feature>
<proteinExistence type="predicted"/>
<dbReference type="EMBL" id="CABFNS010000782">
    <property type="protein sequence ID" value="VUC28215.1"/>
    <property type="molecule type" value="Genomic_DNA"/>
</dbReference>
<evidence type="ECO:0000256" key="3">
    <source>
        <dbReference type="ARBA" id="ARBA00022989"/>
    </source>
</evidence>
<dbReference type="Pfam" id="PF07690">
    <property type="entry name" value="MFS_1"/>
    <property type="match status" value="1"/>
</dbReference>
<feature type="transmembrane region" description="Helical" evidence="5">
    <location>
        <begin position="432"/>
        <end position="453"/>
    </location>
</feature>
<organism evidence="7 8">
    <name type="scientific">Bionectria ochroleuca</name>
    <name type="common">Gliocladium roseum</name>
    <dbReference type="NCBI Taxonomy" id="29856"/>
    <lineage>
        <taxon>Eukaryota</taxon>
        <taxon>Fungi</taxon>
        <taxon>Dikarya</taxon>
        <taxon>Ascomycota</taxon>
        <taxon>Pezizomycotina</taxon>
        <taxon>Sordariomycetes</taxon>
        <taxon>Hypocreomycetidae</taxon>
        <taxon>Hypocreales</taxon>
        <taxon>Bionectriaceae</taxon>
        <taxon>Clonostachys</taxon>
    </lineage>
</organism>
<dbReference type="Gene3D" id="1.20.1250.20">
    <property type="entry name" value="MFS general substrate transporter like domains"/>
    <property type="match status" value="1"/>
</dbReference>
<feature type="transmembrane region" description="Helical" evidence="5">
    <location>
        <begin position="47"/>
        <end position="67"/>
    </location>
</feature>
<feature type="transmembrane region" description="Helical" evidence="5">
    <location>
        <begin position="459"/>
        <end position="479"/>
    </location>
</feature>
<dbReference type="PANTHER" id="PTHR23502:SF163">
    <property type="entry name" value="MAJOR FACILITATOR SUPERFAMILY (MFS) PROFILE DOMAIN-CONTAINING PROTEIN"/>
    <property type="match status" value="1"/>
</dbReference>
<keyword evidence="2 5" id="KW-0812">Transmembrane</keyword>
<feature type="transmembrane region" description="Helical" evidence="5">
    <location>
        <begin position="392"/>
        <end position="420"/>
    </location>
</feature>
<dbReference type="InterPro" id="IPR020846">
    <property type="entry name" value="MFS_dom"/>
</dbReference>
<dbReference type="PROSITE" id="PS50850">
    <property type="entry name" value="MFS"/>
    <property type="match status" value="1"/>
</dbReference>
<feature type="transmembrane region" description="Helical" evidence="5">
    <location>
        <begin position="323"/>
        <end position="346"/>
    </location>
</feature>
<dbReference type="Proteomes" id="UP000766486">
    <property type="component" value="Unassembled WGS sequence"/>
</dbReference>
<evidence type="ECO:0000259" key="6">
    <source>
        <dbReference type="PROSITE" id="PS50850"/>
    </source>
</evidence>
<accession>A0ABY6UDU0</accession>
<sequence>MTLRTVDEREPLLRASDLSNDLHKTISISKVEEVGDYENPQKWPSSFKWLVTSLLFFMAFTVTFNCISPMPIASRIIEDLNDGRPNRYATVLLVTIWEFGEAAGPLIIAPLSEMYGRYPVINICSVFFVMATALGAVAQTAPVMIISRALSGLMVTSNVLGPAIVGDIFEPEQRGSPMSLVMLAPLIGGAIGPALSGYIAESLHWRFVIWMNVILTSSCAVLFIICLKETYHAAIIKKKERLLHKASRQATRLEANDEVEEVKSEESQNGLMESIVRPAAILSSSGILVALALPGAIAYAHYYNITTTMPDILQNIYGLSAPQIGISLFSFSIGSIASVMLCNLTLDKIYATMKAANGGVGLPEFRLPICIFGALALPLTIGLYGWTAELQLPLYMVLISVGLIGMAMLAVEIPLAAYIVDAFGDYSASAMTGLVVIRCLAGTFLPLGAAPLIDIFSYGWGFTILALITLALAPIPILVMQHGQEWRQRSVYTRLDPDQ</sequence>
<keyword evidence="8" id="KW-1185">Reference proteome</keyword>
<evidence type="ECO:0000313" key="7">
    <source>
        <dbReference type="EMBL" id="VUC28215.1"/>
    </source>
</evidence>
<protein>
    <recommendedName>
        <fullName evidence="6">Major facilitator superfamily (MFS) profile domain-containing protein</fullName>
    </recommendedName>
</protein>
<reference evidence="7 8" key="1">
    <citation type="submission" date="2019-06" db="EMBL/GenBank/DDBJ databases">
        <authorList>
            <person name="Broberg M."/>
        </authorList>
    </citation>
    <scope>NUCLEOTIDE SEQUENCE [LARGE SCALE GENOMIC DNA]</scope>
</reference>
<dbReference type="SUPFAM" id="SSF103473">
    <property type="entry name" value="MFS general substrate transporter"/>
    <property type="match status" value="1"/>
</dbReference>
<evidence type="ECO:0000256" key="5">
    <source>
        <dbReference type="SAM" id="Phobius"/>
    </source>
</evidence>
<gene>
    <name evidence="7" type="ORF">CLO192961_LOCUS228771</name>
</gene>
<feature type="transmembrane region" description="Helical" evidence="5">
    <location>
        <begin position="180"/>
        <end position="199"/>
    </location>
</feature>
<feature type="transmembrane region" description="Helical" evidence="5">
    <location>
        <begin position="367"/>
        <end position="386"/>
    </location>
</feature>